<feature type="region of interest" description="Disordered" evidence="6">
    <location>
        <begin position="353"/>
        <end position="393"/>
    </location>
</feature>
<evidence type="ECO:0000256" key="4">
    <source>
        <dbReference type="ARBA" id="ARBA00022989"/>
    </source>
</evidence>
<feature type="compositionally biased region" description="Pro residues" evidence="6">
    <location>
        <begin position="127"/>
        <end position="154"/>
    </location>
</feature>
<dbReference type="AlphaFoldDB" id="A0A927QW74"/>
<dbReference type="PANTHER" id="PTHR36115">
    <property type="entry name" value="PROLINE-RICH ANTIGEN HOMOLOG-RELATED"/>
    <property type="match status" value="1"/>
</dbReference>
<name>A0A927QW74_9ACTN</name>
<feature type="region of interest" description="Disordered" evidence="6">
    <location>
        <begin position="1"/>
        <end position="154"/>
    </location>
</feature>
<evidence type="ECO:0000256" key="2">
    <source>
        <dbReference type="ARBA" id="ARBA00022475"/>
    </source>
</evidence>
<evidence type="ECO:0000256" key="1">
    <source>
        <dbReference type="ARBA" id="ARBA00004651"/>
    </source>
</evidence>
<keyword evidence="10" id="KW-1185">Reference proteome</keyword>
<feature type="transmembrane region" description="Helical" evidence="7">
    <location>
        <begin position="248"/>
        <end position="264"/>
    </location>
</feature>
<comment type="subcellular location">
    <subcellularLocation>
        <location evidence="1">Cell membrane</location>
        <topology evidence="1">Multi-pass membrane protein</topology>
    </subcellularLocation>
</comment>
<evidence type="ECO:0000259" key="8">
    <source>
        <dbReference type="Pfam" id="PF06271"/>
    </source>
</evidence>
<dbReference type="RefSeq" id="WP_192766572.1">
    <property type="nucleotide sequence ID" value="NZ_JADBEB010000001.1"/>
</dbReference>
<evidence type="ECO:0000256" key="7">
    <source>
        <dbReference type="SAM" id="Phobius"/>
    </source>
</evidence>
<gene>
    <name evidence="9" type="ORF">H4W31_002208</name>
</gene>
<organism evidence="9 10">
    <name type="scientific">Plantactinospora soyae</name>
    <dbReference type="NCBI Taxonomy" id="1544732"/>
    <lineage>
        <taxon>Bacteria</taxon>
        <taxon>Bacillati</taxon>
        <taxon>Actinomycetota</taxon>
        <taxon>Actinomycetes</taxon>
        <taxon>Micromonosporales</taxon>
        <taxon>Micromonosporaceae</taxon>
        <taxon>Plantactinospora</taxon>
    </lineage>
</organism>
<feature type="compositionally biased region" description="Low complexity" evidence="6">
    <location>
        <begin position="55"/>
        <end position="87"/>
    </location>
</feature>
<dbReference type="Proteomes" id="UP000649753">
    <property type="component" value="Unassembled WGS sequence"/>
</dbReference>
<evidence type="ECO:0000256" key="5">
    <source>
        <dbReference type="ARBA" id="ARBA00023136"/>
    </source>
</evidence>
<evidence type="ECO:0000256" key="3">
    <source>
        <dbReference type="ARBA" id="ARBA00022692"/>
    </source>
</evidence>
<feature type="domain" description="RDD" evidence="8">
    <location>
        <begin position="183"/>
        <end position="344"/>
    </location>
</feature>
<dbReference type="InterPro" id="IPR051791">
    <property type="entry name" value="Pra-immunoreactive"/>
</dbReference>
<evidence type="ECO:0000313" key="9">
    <source>
        <dbReference type="EMBL" id="MBE1486570.1"/>
    </source>
</evidence>
<keyword evidence="5 7" id="KW-0472">Membrane</keyword>
<feature type="compositionally biased region" description="Low complexity" evidence="6">
    <location>
        <begin position="359"/>
        <end position="372"/>
    </location>
</feature>
<feature type="compositionally biased region" description="Pro residues" evidence="6">
    <location>
        <begin position="37"/>
        <end position="54"/>
    </location>
</feature>
<dbReference type="InterPro" id="IPR010432">
    <property type="entry name" value="RDD"/>
</dbReference>
<reference evidence="9" key="1">
    <citation type="submission" date="2020-10" db="EMBL/GenBank/DDBJ databases">
        <title>Sequencing the genomes of 1000 actinobacteria strains.</title>
        <authorList>
            <person name="Klenk H.-P."/>
        </authorList>
    </citation>
    <scope>NUCLEOTIDE SEQUENCE</scope>
    <source>
        <strain evidence="9">DSM 46832</strain>
    </source>
</reference>
<sequence length="393" mass="40885">MTVQPGWYADPAEPTTQRYWDGEGWLGAPLPVDATPPEGPPPIEPEPEPAPPPSSGVGSPASSSAPPGAPGASPAPWTGQPPTWGTPPTGGPPSSGPPAGGAPSSAPPAPYGQPGPAGTGWPGTGQAPPPGMPPYPGQAPPPGMPPYGMPPPGTPHYGTPPPGWPGPYWGPPPPPRPHGLELAPLGARVVARLIDIGLVFLLNVLVNGWFVWRFVQEIEPVSREITRRLLNGESNTEGLPQASAQADGLQVVILLIAVALWFAYEVPSVANGGQTFGKRVMGIKVVALAETEQLGFGRSFRRWNMLGLPVFLWSCCGIGFLIQLVDCALPFFDRPLRQALHDKRGQTVVVRMPRQSVTSDGPSDSSNGPSDNQPGPSDTSTDTPNDRTGGTAS</sequence>
<dbReference type="EMBL" id="JADBEB010000001">
    <property type="protein sequence ID" value="MBE1486570.1"/>
    <property type="molecule type" value="Genomic_DNA"/>
</dbReference>
<feature type="transmembrane region" description="Helical" evidence="7">
    <location>
        <begin position="306"/>
        <end position="325"/>
    </location>
</feature>
<feature type="transmembrane region" description="Helical" evidence="7">
    <location>
        <begin position="193"/>
        <end position="212"/>
    </location>
</feature>
<evidence type="ECO:0000256" key="6">
    <source>
        <dbReference type="SAM" id="MobiDB-lite"/>
    </source>
</evidence>
<dbReference type="GO" id="GO:0005886">
    <property type="term" value="C:plasma membrane"/>
    <property type="evidence" value="ECO:0007669"/>
    <property type="project" value="UniProtKB-SubCell"/>
</dbReference>
<comment type="caution">
    <text evidence="9">The sequence shown here is derived from an EMBL/GenBank/DDBJ whole genome shotgun (WGS) entry which is preliminary data.</text>
</comment>
<proteinExistence type="predicted"/>
<keyword evidence="2" id="KW-1003">Cell membrane</keyword>
<evidence type="ECO:0000313" key="10">
    <source>
        <dbReference type="Proteomes" id="UP000649753"/>
    </source>
</evidence>
<dbReference type="PANTHER" id="PTHR36115:SF4">
    <property type="entry name" value="MEMBRANE PROTEIN"/>
    <property type="match status" value="1"/>
</dbReference>
<accession>A0A927QW74</accession>
<dbReference type="Pfam" id="PF06271">
    <property type="entry name" value="RDD"/>
    <property type="match status" value="1"/>
</dbReference>
<keyword evidence="4 7" id="KW-1133">Transmembrane helix</keyword>
<keyword evidence="3 7" id="KW-0812">Transmembrane</keyword>
<feature type="compositionally biased region" description="Polar residues" evidence="6">
    <location>
        <begin position="373"/>
        <end position="393"/>
    </location>
</feature>
<protein>
    <submittedName>
        <fullName evidence="9">RDD family membrane protein YckC</fullName>
    </submittedName>
</protein>